<proteinExistence type="predicted"/>
<dbReference type="Proteomes" id="UP000471242">
    <property type="component" value="Unassembled WGS sequence"/>
</dbReference>
<comment type="caution">
    <text evidence="1">The sequence shown here is derived from an EMBL/GenBank/DDBJ whole genome shotgun (WGS) entry which is preliminary data.</text>
</comment>
<feature type="non-terminal residue" evidence="1">
    <location>
        <position position="88"/>
    </location>
</feature>
<sequence length="88" mass="10121">MAFERVLDLKTGRESWVDFLPASTWISSEDAHWKNWTGRRHNHATLSDLGSDKSYRPEVVARNRHLSVVSNSLETLIPTKVGKKTRFV</sequence>
<accession>A0A7X3EY13</accession>
<evidence type="ECO:0000313" key="2">
    <source>
        <dbReference type="Proteomes" id="UP000471242"/>
    </source>
</evidence>
<reference evidence="1 2" key="1">
    <citation type="submission" date="2018-09" db="EMBL/GenBank/DDBJ databases">
        <title>Genomic epidemiology reveals two lineages of Vibrio cholerae that can cause global cholera epidemics despite absence of cholera toxin gene.</title>
        <authorList>
            <person name="Wang H."/>
            <person name="Zen W."/>
            <person name="Yu H."/>
            <person name="Zhang W."/>
            <person name="Pan J."/>
            <person name="Yang C."/>
            <person name="Cui Y."/>
        </authorList>
    </citation>
    <scope>NUCLEOTIDE SEQUENCE [LARGE SCALE GENOMIC DNA]</scope>
    <source>
        <strain evidence="1 2">00-1_S85</strain>
    </source>
</reference>
<dbReference type="AlphaFoldDB" id="A0A7X3EY13"/>
<dbReference type="EMBL" id="QZRB01000091">
    <property type="protein sequence ID" value="MVD25595.1"/>
    <property type="molecule type" value="Genomic_DNA"/>
</dbReference>
<protein>
    <submittedName>
        <fullName evidence="1">Uncharacterized protein</fullName>
    </submittedName>
</protein>
<organism evidence="1 2">
    <name type="scientific">Vibrio cholerae</name>
    <dbReference type="NCBI Taxonomy" id="666"/>
    <lineage>
        <taxon>Bacteria</taxon>
        <taxon>Pseudomonadati</taxon>
        <taxon>Pseudomonadota</taxon>
        <taxon>Gammaproteobacteria</taxon>
        <taxon>Vibrionales</taxon>
        <taxon>Vibrionaceae</taxon>
        <taxon>Vibrio</taxon>
    </lineage>
</organism>
<gene>
    <name evidence="1" type="ORF">D6U24_20050</name>
</gene>
<name>A0A7X3EY13_VIBCL</name>
<evidence type="ECO:0000313" key="1">
    <source>
        <dbReference type="EMBL" id="MVD25595.1"/>
    </source>
</evidence>